<dbReference type="Proteomes" id="UP000295399">
    <property type="component" value="Unassembled WGS sequence"/>
</dbReference>
<dbReference type="EMBL" id="SLXO01000019">
    <property type="protein sequence ID" value="TCP29547.1"/>
    <property type="molecule type" value="Genomic_DNA"/>
</dbReference>
<dbReference type="InParanoid" id="A0A4R2P4H0"/>
<accession>A0A4R2P4H0</accession>
<reference evidence="1 2" key="1">
    <citation type="submission" date="2019-03" db="EMBL/GenBank/DDBJ databases">
        <title>Genomic Encyclopedia of Type Strains, Phase IV (KMG-IV): sequencing the most valuable type-strain genomes for metagenomic binning, comparative biology and taxonomic classification.</title>
        <authorList>
            <person name="Goeker M."/>
        </authorList>
    </citation>
    <scope>NUCLEOTIDE SEQUENCE [LARGE SCALE GENOMIC DNA]</scope>
    <source>
        <strain evidence="1 2">DSM 2132</strain>
    </source>
</reference>
<name>A0A4R2P4H0_RHOSA</name>
<sequence length="57" mass="6078">SGPLGAALRAEEALRAGREPDADCVELGYVARTWTLTEAGRKALWAAQGRTRPVGVR</sequence>
<protein>
    <submittedName>
        <fullName evidence="1">Uncharacterized protein</fullName>
    </submittedName>
</protein>
<gene>
    <name evidence="1" type="ORF">EV659_1198</name>
</gene>
<proteinExistence type="predicted"/>
<keyword evidence="2" id="KW-1185">Reference proteome</keyword>
<evidence type="ECO:0000313" key="2">
    <source>
        <dbReference type="Proteomes" id="UP000295399"/>
    </source>
</evidence>
<dbReference type="AlphaFoldDB" id="A0A4R2P4H0"/>
<organism evidence="1 2">
    <name type="scientific">Rhodothalassium salexigens DSM 2132</name>
    <dbReference type="NCBI Taxonomy" id="1188247"/>
    <lineage>
        <taxon>Bacteria</taxon>
        <taxon>Pseudomonadati</taxon>
        <taxon>Pseudomonadota</taxon>
        <taxon>Alphaproteobacteria</taxon>
        <taxon>Rhodothalassiales</taxon>
        <taxon>Rhodothalassiaceae</taxon>
        <taxon>Rhodothalassium</taxon>
    </lineage>
</organism>
<feature type="non-terminal residue" evidence="1">
    <location>
        <position position="1"/>
    </location>
</feature>
<comment type="caution">
    <text evidence="1">The sequence shown here is derived from an EMBL/GenBank/DDBJ whole genome shotgun (WGS) entry which is preliminary data.</text>
</comment>
<evidence type="ECO:0000313" key="1">
    <source>
        <dbReference type="EMBL" id="TCP29547.1"/>
    </source>
</evidence>